<dbReference type="InterPro" id="IPR011486">
    <property type="entry name" value="BBP2"/>
</dbReference>
<evidence type="ECO:0000313" key="4">
    <source>
        <dbReference type="Proteomes" id="UP000189935"/>
    </source>
</evidence>
<dbReference type="OrthoDB" id="7486782at2"/>
<evidence type="ECO:0000313" key="3">
    <source>
        <dbReference type="EMBL" id="SHL79838.1"/>
    </source>
</evidence>
<feature type="signal peptide" evidence="2">
    <location>
        <begin position="1"/>
        <end position="22"/>
    </location>
</feature>
<dbReference type="Proteomes" id="UP000189935">
    <property type="component" value="Chromosome I"/>
</dbReference>
<dbReference type="AlphaFoldDB" id="A0A1M7DKA9"/>
<feature type="region of interest" description="Disordered" evidence="1">
    <location>
        <begin position="65"/>
        <end position="91"/>
    </location>
</feature>
<evidence type="ECO:0000256" key="1">
    <source>
        <dbReference type="SAM" id="MobiDB-lite"/>
    </source>
</evidence>
<feature type="compositionally biased region" description="Pro residues" evidence="1">
    <location>
        <begin position="79"/>
        <end position="91"/>
    </location>
</feature>
<dbReference type="EMBL" id="LT670844">
    <property type="protein sequence ID" value="SHL79838.1"/>
    <property type="molecule type" value="Genomic_DNA"/>
</dbReference>
<accession>A0A1M7DKA9</accession>
<sequence>MKRLLLAGVAVSAIGLSSAAQAANPCPYGGDPYKNYDCLDPYLGTDFLSRFINYYRLEWGHDVAPADPKAPSSRRPESEVPPAPQSTPPMPFAEWPYGGSTNLGVTRPSSVDSPLMAAMSNTPFGQWMNDMHIQVYGWVDPGGNLSTNSVRGGNAPAAYSYNPNTVQLDQAVLYIERLPDTVQKDHIDWGFRLAPIYGENYRYTTAFGLWSYQLLNQNKNNGYDMPMAYGEVFIPQVMEGLLIRFGRYISIPDIEAQLAPNNYMYSHSMTYTFDNYTNTGIEATLAATKNWIFQAGFIDGTEAMPWHVGARIANPFPNALYPGLTMPKDPGAVPTITLGVRWTSDDGKDDLNLVADGINGGQWGYNNLQWYGGTYYHKFNDQWHISIESYNEHQNNVANLLNPQALAIINNGGTPFSPQYMPFNAPFGAICKTAAVLSCTAEFQTALMYLNYKPTPLDNISYRAEFVDDKEGQRTGIKTRYIETGIGWQHWFSPQIEIRPEVSYYKALDNFAFNGNPNLLIAPTKKYAIIGAADIIIHF</sequence>
<gene>
    <name evidence="3" type="ORF">SAMN05444159_6846</name>
</gene>
<keyword evidence="2" id="KW-0732">Signal</keyword>
<organism evidence="3 4">
    <name type="scientific">Bradyrhizobium lablabi</name>
    <dbReference type="NCBI Taxonomy" id="722472"/>
    <lineage>
        <taxon>Bacteria</taxon>
        <taxon>Pseudomonadati</taxon>
        <taxon>Pseudomonadota</taxon>
        <taxon>Alphaproteobacteria</taxon>
        <taxon>Hyphomicrobiales</taxon>
        <taxon>Nitrobacteraceae</taxon>
        <taxon>Bradyrhizobium</taxon>
    </lineage>
</organism>
<feature type="chain" id="PRO_5012070833" evidence="2">
    <location>
        <begin position="23"/>
        <end position="539"/>
    </location>
</feature>
<dbReference type="RefSeq" id="WP_079543944.1">
    <property type="nucleotide sequence ID" value="NZ_LT670844.1"/>
</dbReference>
<evidence type="ECO:0000256" key="2">
    <source>
        <dbReference type="SAM" id="SignalP"/>
    </source>
</evidence>
<name>A0A1M7DKA9_9BRAD</name>
<proteinExistence type="predicted"/>
<dbReference type="Pfam" id="PF07642">
    <property type="entry name" value="BBP2"/>
    <property type="match status" value="1"/>
</dbReference>
<reference evidence="3 4" key="1">
    <citation type="submission" date="2016-11" db="EMBL/GenBank/DDBJ databases">
        <authorList>
            <person name="Jaros S."/>
            <person name="Januszkiewicz K."/>
            <person name="Wedrychowicz H."/>
        </authorList>
    </citation>
    <scope>NUCLEOTIDE SEQUENCE [LARGE SCALE GENOMIC DNA]</scope>
    <source>
        <strain evidence="3 4">GAS499</strain>
    </source>
</reference>
<protein>
    <submittedName>
        <fullName evidence="3">Putative beta-barrel porin-2, OmpL-like. bbp2</fullName>
    </submittedName>
</protein>